<sequence>MSNATEPPSFPPFRTFLWAGILLSLLGWGGLAILIATTLPTLGPRWLFFFLLLSALSGTTLPVAYFVNLRFPTNPPADGGAIIREAVMVGVYVCLLAWLQQGRVLTAPLAVILGLGFFIIEFLLRVREISRWKPREPVDE</sequence>
<dbReference type="EMBL" id="DSYK01000252">
    <property type="protein sequence ID" value="HGS21193.1"/>
    <property type="molecule type" value="Genomic_DNA"/>
</dbReference>
<evidence type="ECO:0000256" key="1">
    <source>
        <dbReference type="SAM" id="Phobius"/>
    </source>
</evidence>
<gene>
    <name evidence="2" type="ORF">ENT37_04915</name>
</gene>
<feature type="transmembrane region" description="Helical" evidence="1">
    <location>
        <begin position="16"/>
        <end position="40"/>
    </location>
</feature>
<name>A0A7C4KH88_9CHLR</name>
<organism evidence="2">
    <name type="scientific">Anaerolinea thermolimosa</name>
    <dbReference type="NCBI Taxonomy" id="229919"/>
    <lineage>
        <taxon>Bacteria</taxon>
        <taxon>Bacillati</taxon>
        <taxon>Chloroflexota</taxon>
        <taxon>Anaerolineae</taxon>
        <taxon>Anaerolineales</taxon>
        <taxon>Anaerolineaceae</taxon>
        <taxon>Anaerolinea</taxon>
    </lineage>
</organism>
<feature type="transmembrane region" description="Helical" evidence="1">
    <location>
        <begin position="105"/>
        <end position="124"/>
    </location>
</feature>
<protein>
    <submittedName>
        <fullName evidence="2">Uncharacterized protein</fullName>
    </submittedName>
</protein>
<dbReference type="AlphaFoldDB" id="A0A7C4KH88"/>
<reference evidence="2" key="1">
    <citation type="journal article" date="2020" name="mSystems">
        <title>Genome- and Community-Level Interaction Insights into Carbon Utilization and Element Cycling Functions of Hydrothermarchaeota in Hydrothermal Sediment.</title>
        <authorList>
            <person name="Zhou Z."/>
            <person name="Liu Y."/>
            <person name="Xu W."/>
            <person name="Pan J."/>
            <person name="Luo Z.H."/>
            <person name="Li M."/>
        </authorList>
    </citation>
    <scope>NUCLEOTIDE SEQUENCE [LARGE SCALE GENOMIC DNA]</scope>
    <source>
        <strain evidence="2">SpSt-573</strain>
    </source>
</reference>
<feature type="transmembrane region" description="Helical" evidence="1">
    <location>
        <begin position="46"/>
        <end position="69"/>
    </location>
</feature>
<accession>A0A7C4KH88</accession>
<feature type="transmembrane region" description="Helical" evidence="1">
    <location>
        <begin position="81"/>
        <end position="99"/>
    </location>
</feature>
<keyword evidence="1" id="KW-0472">Membrane</keyword>
<comment type="caution">
    <text evidence="2">The sequence shown here is derived from an EMBL/GenBank/DDBJ whole genome shotgun (WGS) entry which is preliminary data.</text>
</comment>
<keyword evidence="1" id="KW-1133">Transmembrane helix</keyword>
<proteinExistence type="predicted"/>
<evidence type="ECO:0000313" key="2">
    <source>
        <dbReference type="EMBL" id="HGS21193.1"/>
    </source>
</evidence>
<keyword evidence="1" id="KW-0812">Transmembrane</keyword>